<name>A0A3Q3DDF2_HIPCM</name>
<dbReference type="OrthoDB" id="361630at2759"/>
<dbReference type="InterPro" id="IPR000795">
    <property type="entry name" value="T_Tr_GTP-bd_dom"/>
</dbReference>
<dbReference type="GO" id="GO:0005525">
    <property type="term" value="F:GTP binding"/>
    <property type="evidence" value="ECO:0007669"/>
    <property type="project" value="UniProtKB-KW"/>
</dbReference>
<dbReference type="InterPro" id="IPR044145">
    <property type="entry name" value="IF2_II"/>
</dbReference>
<dbReference type="FunFam" id="2.40.30.10:FF:000008">
    <property type="entry name" value="Translation initiation factor IF-2"/>
    <property type="match status" value="1"/>
</dbReference>
<dbReference type="SUPFAM" id="SSF52156">
    <property type="entry name" value="Initiation factor IF2/eIF5b, domain 3"/>
    <property type="match status" value="1"/>
</dbReference>
<keyword evidence="8" id="KW-0342">GTP-binding</keyword>
<organism evidence="13 14">
    <name type="scientific">Hippocampus comes</name>
    <name type="common">Tiger tail seahorse</name>
    <dbReference type="NCBI Taxonomy" id="109280"/>
    <lineage>
        <taxon>Eukaryota</taxon>
        <taxon>Metazoa</taxon>
        <taxon>Chordata</taxon>
        <taxon>Craniata</taxon>
        <taxon>Vertebrata</taxon>
        <taxon>Euteleostomi</taxon>
        <taxon>Actinopterygii</taxon>
        <taxon>Neopterygii</taxon>
        <taxon>Teleostei</taxon>
        <taxon>Neoteleostei</taxon>
        <taxon>Acanthomorphata</taxon>
        <taxon>Syngnathiaria</taxon>
        <taxon>Syngnathiformes</taxon>
        <taxon>Syngnathoidei</taxon>
        <taxon>Syngnathidae</taxon>
        <taxon>Hippocampus</taxon>
    </lineage>
</organism>
<dbReference type="GO" id="GO:0005739">
    <property type="term" value="C:mitochondrion"/>
    <property type="evidence" value="ECO:0007669"/>
    <property type="project" value="UniProtKB-SubCell"/>
</dbReference>
<dbReference type="InterPro" id="IPR000178">
    <property type="entry name" value="TF_IF2_bacterial-like"/>
</dbReference>
<feature type="compositionally biased region" description="Low complexity" evidence="11">
    <location>
        <begin position="18"/>
        <end position="43"/>
    </location>
</feature>
<evidence type="ECO:0000256" key="9">
    <source>
        <dbReference type="ARBA" id="ARBA00025162"/>
    </source>
</evidence>
<accession>A0A3Q3DDF2</accession>
<feature type="domain" description="Tr-type G" evidence="12">
    <location>
        <begin position="152"/>
        <end position="320"/>
    </location>
</feature>
<dbReference type="Pfam" id="PF00009">
    <property type="entry name" value="GTP_EFTU"/>
    <property type="match status" value="1"/>
</dbReference>
<dbReference type="CTD" id="4528"/>
<keyword evidence="4" id="KW-0547">Nucleotide-binding</keyword>
<dbReference type="InterPro" id="IPR009000">
    <property type="entry name" value="Transl_B-barrel_sf"/>
</dbReference>
<keyword evidence="5" id="KW-0648">Protein biosynthesis</keyword>
<dbReference type="AlphaFoldDB" id="A0A3Q3DDF2"/>
<keyword evidence="14" id="KW-1185">Reference proteome</keyword>
<evidence type="ECO:0000256" key="1">
    <source>
        <dbReference type="ARBA" id="ARBA00004173"/>
    </source>
</evidence>
<dbReference type="InterPro" id="IPR053905">
    <property type="entry name" value="EF-G-like_DII"/>
</dbReference>
<dbReference type="GeneTree" id="ENSGT00900000141103"/>
<dbReference type="GO" id="GO:0003924">
    <property type="term" value="F:GTPase activity"/>
    <property type="evidence" value="ECO:0007669"/>
    <property type="project" value="InterPro"/>
</dbReference>
<dbReference type="Ensembl" id="ENSHCOT00000015296.1">
    <property type="protein sequence ID" value="ENSHCOP00000009219.1"/>
    <property type="gene ID" value="ENSHCOG00000011607.1"/>
</dbReference>
<dbReference type="PROSITE" id="PS51722">
    <property type="entry name" value="G_TR_2"/>
    <property type="match status" value="1"/>
</dbReference>
<dbReference type="InterPro" id="IPR027417">
    <property type="entry name" value="P-loop_NTPase"/>
</dbReference>
<dbReference type="SUPFAM" id="SSF50447">
    <property type="entry name" value="Translation proteins"/>
    <property type="match status" value="2"/>
</dbReference>
<comment type="function">
    <text evidence="9">One of the essential components for the initiation of protein synthesis. Protects formylmethionyl-tRNA from spontaneous hydrolysis and promotes its binding to the 30S ribosomal subunits. Also involved in the hydrolysis of GTP during the formation of the 70S ribosomal complex.</text>
</comment>
<reference evidence="13" key="2">
    <citation type="submission" date="2025-09" db="UniProtKB">
        <authorList>
            <consortium name="Ensembl"/>
        </authorList>
    </citation>
    <scope>IDENTIFICATION</scope>
</reference>
<dbReference type="CDD" id="cd03692">
    <property type="entry name" value="mtIF2_IVc"/>
    <property type="match status" value="1"/>
</dbReference>
<dbReference type="Gene3D" id="3.40.50.300">
    <property type="entry name" value="P-loop containing nucleotide triphosphate hydrolases"/>
    <property type="match status" value="1"/>
</dbReference>
<feature type="compositionally biased region" description="Basic and acidic residues" evidence="11">
    <location>
        <begin position="128"/>
        <end position="139"/>
    </location>
</feature>
<dbReference type="FunFam" id="3.40.50.10050:FF:000001">
    <property type="entry name" value="Translation initiation factor IF-2"/>
    <property type="match status" value="1"/>
</dbReference>
<dbReference type="Gene3D" id="2.40.30.10">
    <property type="entry name" value="Translation factors"/>
    <property type="match status" value="2"/>
</dbReference>
<evidence type="ECO:0000256" key="7">
    <source>
        <dbReference type="ARBA" id="ARBA00023128"/>
    </source>
</evidence>
<evidence type="ECO:0000256" key="5">
    <source>
        <dbReference type="ARBA" id="ARBA00022917"/>
    </source>
</evidence>
<keyword evidence="6" id="KW-0809">Transit peptide</keyword>
<dbReference type="CDD" id="cd03702">
    <property type="entry name" value="IF2_mtIF2_II"/>
    <property type="match status" value="1"/>
</dbReference>
<dbReference type="Proteomes" id="UP000264820">
    <property type="component" value="Unplaced"/>
</dbReference>
<feature type="region of interest" description="Disordered" evidence="11">
    <location>
        <begin position="18"/>
        <end position="63"/>
    </location>
</feature>
<dbReference type="InterPro" id="IPR036925">
    <property type="entry name" value="TIF_IF2_dom3_sf"/>
</dbReference>
<dbReference type="NCBIfam" id="TIGR00231">
    <property type="entry name" value="small_GTP"/>
    <property type="match status" value="1"/>
</dbReference>
<dbReference type="RefSeq" id="XP_019745201.1">
    <property type="nucleotide sequence ID" value="XM_019889642.1"/>
</dbReference>
<dbReference type="RefSeq" id="XP_019745200.1">
    <property type="nucleotide sequence ID" value="XM_019889641.1"/>
</dbReference>
<dbReference type="OMA" id="TIVCYQI"/>
<dbReference type="FunFam" id="2.40.30.10:FF:000007">
    <property type="entry name" value="Translation initiation factor IF-2"/>
    <property type="match status" value="1"/>
</dbReference>
<reference evidence="13" key="1">
    <citation type="submission" date="2025-08" db="UniProtKB">
        <authorList>
            <consortium name="Ensembl"/>
        </authorList>
    </citation>
    <scope>IDENTIFICATION</scope>
</reference>
<dbReference type="SUPFAM" id="SSF52540">
    <property type="entry name" value="P-loop containing nucleoside triphosphate hydrolases"/>
    <property type="match status" value="1"/>
</dbReference>
<dbReference type="Pfam" id="PF11987">
    <property type="entry name" value="IF-2"/>
    <property type="match status" value="1"/>
</dbReference>
<evidence type="ECO:0000256" key="3">
    <source>
        <dbReference type="ARBA" id="ARBA00022540"/>
    </source>
</evidence>
<dbReference type="Pfam" id="PF22042">
    <property type="entry name" value="EF-G_D2"/>
    <property type="match status" value="1"/>
</dbReference>
<dbReference type="GO" id="GO:0003743">
    <property type="term" value="F:translation initiation factor activity"/>
    <property type="evidence" value="ECO:0007669"/>
    <property type="project" value="UniProtKB-KW"/>
</dbReference>
<evidence type="ECO:0000256" key="8">
    <source>
        <dbReference type="ARBA" id="ARBA00023134"/>
    </source>
</evidence>
<protein>
    <recommendedName>
        <fullName evidence="10">Translation initiation factor IF-2, mitochondrial</fullName>
    </recommendedName>
</protein>
<dbReference type="STRING" id="109280.ENSHCOP00000009219"/>
<dbReference type="InterPro" id="IPR005225">
    <property type="entry name" value="Small_GTP-bd"/>
</dbReference>
<dbReference type="HAMAP" id="MF_00100_B">
    <property type="entry name" value="IF_2_B"/>
    <property type="match status" value="1"/>
</dbReference>
<dbReference type="PANTHER" id="PTHR43381">
    <property type="entry name" value="TRANSLATION INITIATION FACTOR IF-2-RELATED"/>
    <property type="match status" value="1"/>
</dbReference>
<evidence type="ECO:0000313" key="14">
    <source>
        <dbReference type="Proteomes" id="UP000264820"/>
    </source>
</evidence>
<proteinExistence type="inferred from homology"/>
<sequence length="709" mass="76765">MLQMMKLTSAAAAARGLARRASLPSRPLPRRPVSAASAPLLASKQFKGQGKEPRPKVKADKQEVEIRQTMTVEALARAMNKHPDHVLEALANTPLDVSRAGPSSVLEERWIKEAVRRSGMKFRWEKLSEEPRRHNRDAVPRPPAAGGGGLVRRPPVVTVMGHVDHGKTTLLDALRKSQVAASEAGGITQHIGAFGVELATGERITFLDTPGHAAFSAMRARGAHATDIVILVVAADDGVMTQTVESIRHAKRAAVPLIVAVNKCDKAQADPQRVKRELLAHDVVCEDFGGDVQAVHVSALKGHNLPALAEATAALAEILELKAEPDGAAEGLVLESRTDKGKGSVTTTLVRRGTLRRGCALVAGKTWAKVRSLLDERGRAVEEAGPGVAVEVLGWKEAPSAGDLVLEVESEQRAREVAAWRGREEELERLGAEESAVAAKRRDHDRAYRKERAELAHLSWRQRKARLYRDNKSAFASLFVRKSIAGRQLPRGAVATRYLFFGRPADVDGSLEAILNILDTYDADHQCRLDVVHVGIGDVSENDLNMAETFGGSVYGFNVAASKAIRQTAARRDIAVRLHDVIYKMVDELKAELADKLPPLLARHVLGEATVLAVFDVTAGKKKTAVAGCRVLKGQLERKMKFRLIRGGETLWEGGLLALKHHKEDVSAAGAGSECGLSADGDVAFLPGDLVQCFREVEEPRVSAWDPGF</sequence>
<dbReference type="InterPro" id="IPR015760">
    <property type="entry name" value="TIF_IF2"/>
</dbReference>
<feature type="region of interest" description="Disordered" evidence="11">
    <location>
        <begin position="128"/>
        <end position="153"/>
    </location>
</feature>
<evidence type="ECO:0000256" key="4">
    <source>
        <dbReference type="ARBA" id="ARBA00022741"/>
    </source>
</evidence>
<feature type="compositionally biased region" description="Basic and acidic residues" evidence="11">
    <location>
        <begin position="49"/>
        <end position="63"/>
    </location>
</feature>
<evidence type="ECO:0000256" key="10">
    <source>
        <dbReference type="ARBA" id="ARBA00044200"/>
    </source>
</evidence>
<dbReference type="CDD" id="cd01887">
    <property type="entry name" value="IF2_eIF5B"/>
    <property type="match status" value="1"/>
</dbReference>
<evidence type="ECO:0000256" key="6">
    <source>
        <dbReference type="ARBA" id="ARBA00022946"/>
    </source>
</evidence>
<evidence type="ECO:0000256" key="11">
    <source>
        <dbReference type="SAM" id="MobiDB-lite"/>
    </source>
</evidence>
<evidence type="ECO:0000256" key="2">
    <source>
        <dbReference type="ARBA" id="ARBA00007733"/>
    </source>
</evidence>
<dbReference type="Gene3D" id="3.40.50.10050">
    <property type="entry name" value="Translation initiation factor IF- 2, domain 3"/>
    <property type="match status" value="1"/>
</dbReference>
<keyword evidence="7" id="KW-0496">Mitochondrion</keyword>
<dbReference type="KEGG" id="hcq:109527631"/>
<evidence type="ECO:0000259" key="12">
    <source>
        <dbReference type="PROSITE" id="PS51722"/>
    </source>
</evidence>
<dbReference type="FunFam" id="3.40.50.300:FF:000019">
    <property type="entry name" value="Translation initiation factor IF-2"/>
    <property type="match status" value="1"/>
</dbReference>
<comment type="subcellular location">
    <subcellularLocation>
        <location evidence="1">Mitochondrion</location>
    </subcellularLocation>
</comment>
<keyword evidence="3" id="KW-0396">Initiation factor</keyword>
<dbReference type="InterPro" id="IPR023115">
    <property type="entry name" value="TIF_IF2_dom3"/>
</dbReference>
<evidence type="ECO:0000313" key="13">
    <source>
        <dbReference type="Ensembl" id="ENSHCOP00000009219.1"/>
    </source>
</evidence>
<comment type="similarity">
    <text evidence="2">Belongs to the TRAFAC class translation factor GTPase superfamily. Classic translation factor GTPase family. IF-2 subfamily.</text>
</comment>
<dbReference type="GeneID" id="109527631"/>
<dbReference type="PANTHER" id="PTHR43381:SF20">
    <property type="entry name" value="TRANSLATION INITIATION FACTOR IF-2, MITOCHONDRIAL"/>
    <property type="match status" value="1"/>
</dbReference>